<dbReference type="SUPFAM" id="SSF69318">
    <property type="entry name" value="Integrin alpha N-terminal domain"/>
    <property type="match status" value="3"/>
</dbReference>
<proteinExistence type="predicted"/>
<dbReference type="InterPro" id="IPR011519">
    <property type="entry name" value="UnbV_ASPIC"/>
</dbReference>
<evidence type="ECO:0000313" key="5">
    <source>
        <dbReference type="EMBL" id="MDN5200320.1"/>
    </source>
</evidence>
<dbReference type="PANTHER" id="PTHR16026:SF0">
    <property type="entry name" value="CARTILAGE ACIDIC PROTEIN 1"/>
    <property type="match status" value="1"/>
</dbReference>
<evidence type="ECO:0000256" key="3">
    <source>
        <dbReference type="ARBA" id="ARBA00023180"/>
    </source>
</evidence>
<dbReference type="SMART" id="SM00191">
    <property type="entry name" value="Int_alpha"/>
    <property type="match status" value="3"/>
</dbReference>
<sequence>MNVRKPYLILWMTFLLLLGCDHDARNTNAKMRIGTGNALQLFDILEDSVTNIRFTNVIKENEIMNVFVYEYLYNGAGVSVGDLNNDGLPDLYFAANLIDNQLYLNKGSMKFKDVTSLSGVKGGYGFHQGTTMVDINADGRLDIYICKSGAFNDPNKRRNELYINLGNDEFGIPRFSEEASNYDLDLPHYSTQAVFFDFDLDGDLDMFLLNHNVDAQYVQENMEQLRFEKSELTSDRLFRNDRGKFVDVSDEAGIINDGIGFGLGIAIGDLNNDGWPDILVGQDYTAKDRLYLNHGDGTFKEIMNEATGHISTFSMGNDIADFNNDGWLDFISVDMVSEDNYGIKASMSGMNPEQFNFLVEEGFHHQYMYNTLQINNGNLEGSNKPVFSDIASLGGISSTDWSWGPLFFDMDNDGDKDLFVSNGIKRDFRNVDYIIYKNERLKAFNKQMDQAKDPLKKILTTQFVGDMLGKMPARKKDNYFYENKGGLTFSKKNKIWTTERLTATNGAAYADLDNDGDLDIITNNMDDKAFIYRNNSIELGLGNYLKVRLNGPNNNPNGIGARVILKTDHGQQLIEQYPSRGFQSSIDNVLHFGLGNNIEVEHLKVIWPDGKTQVLPDIKANQTIDISYAHATSELAKQTKPKIFTNLTEKIGLTHFHKENIFDDFINESLLPHKMSQEGPALTVGDINGDGLSDFYIGGAKGFSGALYIQDKDGKFQPSNKDLFQQEKQYEDVDAAFFDVDNDGDPDLYVVSGGNEYETGSEFYFDRLYINEKGIFTKADQPFLNPVAASGSIVKPCDFDQDGDLDLFVGGRQYPGKYPFPGISLLLRNDSEKGKIRFVDIARELLDEIGMVTDAAWADVDNDGFKDLIVVGEWMPIKVLKNTNGVFSDFSDQTGLINDTGWWFSIEAADYDNDGDIDLIAGNLGLNCKYQASKDEPFQVYAKDFDQTGTLDIVLGFHQEGKSFPLRGRECSSNQMPFIKEKFPSYHAFASAGLEEVYGKNNIETALHFEAKNFATSYLENNGNGSFTIKPLSDWAQMTAIRDIISSDINGDGNLDIVLLGNMYGFEVETPRQDAGYGLFMEGDGKGNFDEVMPYESGLFVKGEVVNSDIITLINNKKAVLIARNNDSLQLIRIN</sequence>
<evidence type="ECO:0000313" key="6">
    <source>
        <dbReference type="Proteomes" id="UP001172082"/>
    </source>
</evidence>
<dbReference type="InterPro" id="IPR027039">
    <property type="entry name" value="Crtac1"/>
</dbReference>
<gene>
    <name evidence="5" type="ORF">QQ008_03085</name>
</gene>
<dbReference type="Gene3D" id="2.130.10.130">
    <property type="entry name" value="Integrin alpha, N-terminal"/>
    <property type="match status" value="3"/>
</dbReference>
<dbReference type="Pfam" id="PF13517">
    <property type="entry name" value="FG-GAP_3"/>
    <property type="match status" value="5"/>
</dbReference>
<keyword evidence="1" id="KW-0732">Signal</keyword>
<accession>A0ABT8KHY7</accession>
<keyword evidence="3" id="KW-0325">Glycoprotein</keyword>
<comment type="caution">
    <text evidence="5">The sequence shown here is derived from an EMBL/GenBank/DDBJ whole genome shotgun (WGS) entry which is preliminary data.</text>
</comment>
<keyword evidence="2" id="KW-0677">Repeat</keyword>
<dbReference type="PROSITE" id="PS51257">
    <property type="entry name" value="PROKAR_LIPOPROTEIN"/>
    <property type="match status" value="1"/>
</dbReference>
<dbReference type="PANTHER" id="PTHR16026">
    <property type="entry name" value="CARTILAGE ACIDIC PROTEIN 1"/>
    <property type="match status" value="1"/>
</dbReference>
<feature type="domain" description="ASPIC/UnbV" evidence="4">
    <location>
        <begin position="558"/>
        <end position="624"/>
    </location>
</feature>
<reference evidence="5" key="1">
    <citation type="submission" date="2023-06" db="EMBL/GenBank/DDBJ databases">
        <title>Genomic of Parafulvivirga corallium.</title>
        <authorList>
            <person name="Wang G."/>
        </authorList>
    </citation>
    <scope>NUCLEOTIDE SEQUENCE</scope>
    <source>
        <strain evidence="5">BMA10</strain>
    </source>
</reference>
<organism evidence="5 6">
    <name type="scientific">Splendidivirga corallicola</name>
    <dbReference type="NCBI Taxonomy" id="3051826"/>
    <lineage>
        <taxon>Bacteria</taxon>
        <taxon>Pseudomonadati</taxon>
        <taxon>Bacteroidota</taxon>
        <taxon>Cytophagia</taxon>
        <taxon>Cytophagales</taxon>
        <taxon>Splendidivirgaceae</taxon>
        <taxon>Splendidivirga</taxon>
    </lineage>
</organism>
<evidence type="ECO:0000256" key="2">
    <source>
        <dbReference type="ARBA" id="ARBA00022737"/>
    </source>
</evidence>
<dbReference type="EMBL" id="JAUJEA010000001">
    <property type="protein sequence ID" value="MDN5200320.1"/>
    <property type="molecule type" value="Genomic_DNA"/>
</dbReference>
<evidence type="ECO:0000259" key="4">
    <source>
        <dbReference type="Pfam" id="PF07593"/>
    </source>
</evidence>
<dbReference type="InterPro" id="IPR013519">
    <property type="entry name" value="Int_alpha_beta-p"/>
</dbReference>
<protein>
    <submittedName>
        <fullName evidence="5">VCBS repeat-containing protein</fullName>
    </submittedName>
</protein>
<dbReference type="Proteomes" id="UP001172082">
    <property type="component" value="Unassembled WGS sequence"/>
</dbReference>
<keyword evidence="6" id="KW-1185">Reference proteome</keyword>
<name>A0ABT8KHY7_9BACT</name>
<dbReference type="Pfam" id="PF07593">
    <property type="entry name" value="UnbV_ASPIC"/>
    <property type="match status" value="1"/>
</dbReference>
<dbReference type="InterPro" id="IPR028994">
    <property type="entry name" value="Integrin_alpha_N"/>
</dbReference>
<dbReference type="InterPro" id="IPR013517">
    <property type="entry name" value="FG-GAP"/>
</dbReference>
<evidence type="ECO:0000256" key="1">
    <source>
        <dbReference type="ARBA" id="ARBA00022729"/>
    </source>
</evidence>
<dbReference type="RefSeq" id="WP_346750345.1">
    <property type="nucleotide sequence ID" value="NZ_JAUJEA010000001.1"/>
</dbReference>